<evidence type="ECO:0000313" key="3">
    <source>
        <dbReference type="Proteomes" id="UP000265566"/>
    </source>
</evidence>
<dbReference type="Proteomes" id="UP000265566">
    <property type="component" value="Chromosome 7"/>
</dbReference>
<dbReference type="PANTHER" id="PTHR31672">
    <property type="entry name" value="BNACNNG10540D PROTEIN"/>
    <property type="match status" value="1"/>
</dbReference>
<dbReference type="EMBL" id="PSQE01000007">
    <property type="protein sequence ID" value="RHN46979.1"/>
    <property type="molecule type" value="Genomic_DNA"/>
</dbReference>
<evidence type="ECO:0000259" key="1">
    <source>
        <dbReference type="PROSITE" id="PS50181"/>
    </source>
</evidence>
<dbReference type="Pfam" id="PF00646">
    <property type="entry name" value="F-box"/>
    <property type="match status" value="1"/>
</dbReference>
<dbReference type="SUPFAM" id="SSF81383">
    <property type="entry name" value="F-box domain"/>
    <property type="match status" value="1"/>
</dbReference>
<name>A0A396H0U7_MEDTR</name>
<accession>A0A396H0U7</accession>
<dbReference type="PANTHER" id="PTHR31672:SF13">
    <property type="entry name" value="F-BOX PROTEIN CPR30-LIKE"/>
    <property type="match status" value="1"/>
</dbReference>
<dbReference type="CDD" id="cd22157">
    <property type="entry name" value="F-box_AtFBW1-like"/>
    <property type="match status" value="1"/>
</dbReference>
<dbReference type="PROSITE" id="PS50181">
    <property type="entry name" value="FBOX"/>
    <property type="match status" value="1"/>
</dbReference>
<dbReference type="InterPro" id="IPR050796">
    <property type="entry name" value="SCF_F-box_component"/>
</dbReference>
<reference evidence="3" key="1">
    <citation type="journal article" date="2018" name="Nat. Plants">
        <title>Whole-genome landscape of Medicago truncatula symbiotic genes.</title>
        <authorList>
            <person name="Pecrix Y."/>
            <person name="Staton S.E."/>
            <person name="Sallet E."/>
            <person name="Lelandais-Briere C."/>
            <person name="Moreau S."/>
            <person name="Carrere S."/>
            <person name="Blein T."/>
            <person name="Jardinaud M.F."/>
            <person name="Latrasse D."/>
            <person name="Zouine M."/>
            <person name="Zahm M."/>
            <person name="Kreplak J."/>
            <person name="Mayjonade B."/>
            <person name="Satge C."/>
            <person name="Perez M."/>
            <person name="Cauet S."/>
            <person name="Marande W."/>
            <person name="Chantry-Darmon C."/>
            <person name="Lopez-Roques C."/>
            <person name="Bouchez O."/>
            <person name="Berard A."/>
            <person name="Debelle F."/>
            <person name="Munos S."/>
            <person name="Bendahmane A."/>
            <person name="Berges H."/>
            <person name="Niebel A."/>
            <person name="Buitink J."/>
            <person name="Frugier F."/>
            <person name="Benhamed M."/>
            <person name="Crespi M."/>
            <person name="Gouzy J."/>
            <person name="Gamas P."/>
        </authorList>
    </citation>
    <scope>NUCLEOTIDE SEQUENCE [LARGE SCALE GENOMIC DNA]</scope>
    <source>
        <strain evidence="3">cv. Jemalong A17</strain>
    </source>
</reference>
<proteinExistence type="predicted"/>
<dbReference type="Gene3D" id="1.20.1280.50">
    <property type="match status" value="1"/>
</dbReference>
<dbReference type="OrthoDB" id="1107553at2759"/>
<protein>
    <submittedName>
        <fullName evidence="2">Putative F-box domain-containing protein</fullName>
    </submittedName>
</protein>
<dbReference type="SMART" id="SM00256">
    <property type="entry name" value="FBOX"/>
    <property type="match status" value="1"/>
</dbReference>
<gene>
    <name evidence="2" type="ORF">MtrunA17_Chr7g0248001</name>
</gene>
<dbReference type="InterPro" id="IPR036047">
    <property type="entry name" value="F-box-like_dom_sf"/>
</dbReference>
<comment type="caution">
    <text evidence="2">The sequence shown here is derived from an EMBL/GenBank/DDBJ whole genome shotgun (WGS) entry which is preliminary data.</text>
</comment>
<sequence length="453" mass="51607">MRPILVSSSTPPPHCVSTIMTPVTPVVLPDDLIAELLSFLPVKSLVRLKCVSKSWKSLISDPSFVKLHLNRSSTRNPLFTIGTLHIAAIPIAAIPIDDVDDRGLEVGYSVVPYSLNCLIQNPLFTLSVDPYHHLGDKECSLMIGSCNGLILLAGGDSQLGYFRLWNPATMTISPNFGYFVRFHGSATHPFPFLGYYNFTFGCDNSTGTYKIVASNYNPDRQHRMNVRILSFGDNVWREIQSFPVVPIHSYFGENDVHNAVYLSSTLNWLAIHNDFDYDIKNLRVEQFVIVSLDLGTETYNQYRLPRDFDEMPSALPIVAVLGGFLCCSYFYKETDFLIWQMKELGNDNSWTQFLKISYQNLQINHDYFGDEEFNHEKIKYHFQLVPLLLSEDADTLVFKNSQESHPILYNWRENRVEQTKVTTSSTIINDNGSSNSTFWCSTKVYFESLVSIF</sequence>
<dbReference type="AlphaFoldDB" id="A0A396H0U7"/>
<evidence type="ECO:0000313" key="2">
    <source>
        <dbReference type="EMBL" id="RHN46979.1"/>
    </source>
</evidence>
<dbReference type="Gramene" id="rna41523">
    <property type="protein sequence ID" value="RHN46979.1"/>
    <property type="gene ID" value="gene41523"/>
</dbReference>
<feature type="domain" description="F-box" evidence="1">
    <location>
        <begin position="22"/>
        <end position="67"/>
    </location>
</feature>
<dbReference type="InterPro" id="IPR001810">
    <property type="entry name" value="F-box_dom"/>
</dbReference>
<organism evidence="2 3">
    <name type="scientific">Medicago truncatula</name>
    <name type="common">Barrel medic</name>
    <name type="synonym">Medicago tribuloides</name>
    <dbReference type="NCBI Taxonomy" id="3880"/>
    <lineage>
        <taxon>Eukaryota</taxon>
        <taxon>Viridiplantae</taxon>
        <taxon>Streptophyta</taxon>
        <taxon>Embryophyta</taxon>
        <taxon>Tracheophyta</taxon>
        <taxon>Spermatophyta</taxon>
        <taxon>Magnoliopsida</taxon>
        <taxon>eudicotyledons</taxon>
        <taxon>Gunneridae</taxon>
        <taxon>Pentapetalae</taxon>
        <taxon>rosids</taxon>
        <taxon>fabids</taxon>
        <taxon>Fabales</taxon>
        <taxon>Fabaceae</taxon>
        <taxon>Papilionoideae</taxon>
        <taxon>50 kb inversion clade</taxon>
        <taxon>NPAAA clade</taxon>
        <taxon>Hologalegina</taxon>
        <taxon>IRL clade</taxon>
        <taxon>Trifolieae</taxon>
        <taxon>Medicago</taxon>
    </lineage>
</organism>